<sequence>MTILSFILLLPLIFPKVEPFDDPIRSFTSAFHSSLLKQCSSVDLTLHGNFTGSSNSRIIHAAQYFFESPTITQIFQQDLNHSSVLFISKHLFGCYIIVVRVDNVETFSAQSLEMFNNYILSAHYIFVFPKPLDKEPVSDDQLLTFSNAVRPIAQTLFVIASDVGIKASVTQGAVKKNLKVVYDTNYKLFTTSNDLASLKEYKVNFHEDPLVALVCPVCIPKEGPDGKMESGDPIVNSIQYLATVINATLFLEAVFAGVKASNFEDGEWDDW</sequence>
<keyword evidence="3" id="KW-1185">Reference proteome</keyword>
<proteinExistence type="predicted"/>
<reference evidence="2" key="1">
    <citation type="submission" date="2021-06" db="EMBL/GenBank/DDBJ databases">
        <authorList>
            <person name="Hodson N. C."/>
            <person name="Mongue J. A."/>
            <person name="Jaron S. K."/>
        </authorList>
    </citation>
    <scope>NUCLEOTIDE SEQUENCE</scope>
</reference>
<evidence type="ECO:0000313" key="2">
    <source>
        <dbReference type="EMBL" id="CAG7816238.1"/>
    </source>
</evidence>
<keyword evidence="1" id="KW-0732">Signal</keyword>
<accession>A0A8J2PCH6</accession>
<evidence type="ECO:0000256" key="1">
    <source>
        <dbReference type="SAM" id="SignalP"/>
    </source>
</evidence>
<dbReference type="EMBL" id="CAJVCH010364384">
    <property type="protein sequence ID" value="CAG7816238.1"/>
    <property type="molecule type" value="Genomic_DNA"/>
</dbReference>
<comment type="caution">
    <text evidence="2">The sequence shown here is derived from an EMBL/GenBank/DDBJ whole genome shotgun (WGS) entry which is preliminary data.</text>
</comment>
<feature type="chain" id="PRO_5035298378" evidence="1">
    <location>
        <begin position="20"/>
        <end position="271"/>
    </location>
</feature>
<organism evidence="2 3">
    <name type="scientific">Allacma fusca</name>
    <dbReference type="NCBI Taxonomy" id="39272"/>
    <lineage>
        <taxon>Eukaryota</taxon>
        <taxon>Metazoa</taxon>
        <taxon>Ecdysozoa</taxon>
        <taxon>Arthropoda</taxon>
        <taxon>Hexapoda</taxon>
        <taxon>Collembola</taxon>
        <taxon>Symphypleona</taxon>
        <taxon>Sminthuridae</taxon>
        <taxon>Allacma</taxon>
    </lineage>
</organism>
<protein>
    <submittedName>
        <fullName evidence="2">Uncharacterized protein</fullName>
    </submittedName>
</protein>
<feature type="non-terminal residue" evidence="2">
    <location>
        <position position="271"/>
    </location>
</feature>
<dbReference type="AlphaFoldDB" id="A0A8J2PCH6"/>
<dbReference type="Proteomes" id="UP000708208">
    <property type="component" value="Unassembled WGS sequence"/>
</dbReference>
<name>A0A8J2PCH6_9HEXA</name>
<evidence type="ECO:0000313" key="3">
    <source>
        <dbReference type="Proteomes" id="UP000708208"/>
    </source>
</evidence>
<gene>
    <name evidence="2" type="ORF">AFUS01_LOCUS26867</name>
</gene>
<feature type="signal peptide" evidence="1">
    <location>
        <begin position="1"/>
        <end position="19"/>
    </location>
</feature>